<reference evidence="2" key="1">
    <citation type="submission" date="2023-03" db="EMBL/GenBank/DDBJ databases">
        <title>Massive genome expansion in bonnet fungi (Mycena s.s.) driven by repeated elements and novel gene families across ecological guilds.</title>
        <authorList>
            <consortium name="Lawrence Berkeley National Laboratory"/>
            <person name="Harder C.B."/>
            <person name="Miyauchi S."/>
            <person name="Viragh M."/>
            <person name="Kuo A."/>
            <person name="Thoen E."/>
            <person name="Andreopoulos B."/>
            <person name="Lu D."/>
            <person name="Skrede I."/>
            <person name="Drula E."/>
            <person name="Henrissat B."/>
            <person name="Morin E."/>
            <person name="Kohler A."/>
            <person name="Barry K."/>
            <person name="LaButti K."/>
            <person name="Morin E."/>
            <person name="Salamov A."/>
            <person name="Lipzen A."/>
            <person name="Mereny Z."/>
            <person name="Hegedus B."/>
            <person name="Baldrian P."/>
            <person name="Stursova M."/>
            <person name="Weitz H."/>
            <person name="Taylor A."/>
            <person name="Grigoriev I.V."/>
            <person name="Nagy L.G."/>
            <person name="Martin F."/>
            <person name="Kauserud H."/>
        </authorList>
    </citation>
    <scope>NUCLEOTIDE SEQUENCE</scope>
    <source>
        <strain evidence="2">CBHHK002</strain>
    </source>
</reference>
<feature type="region of interest" description="Disordered" evidence="1">
    <location>
        <begin position="938"/>
        <end position="972"/>
    </location>
</feature>
<evidence type="ECO:0000313" key="2">
    <source>
        <dbReference type="EMBL" id="KAJ7350942.1"/>
    </source>
</evidence>
<proteinExistence type="predicted"/>
<organism evidence="2 3">
    <name type="scientific">Mycena albidolilacea</name>
    <dbReference type="NCBI Taxonomy" id="1033008"/>
    <lineage>
        <taxon>Eukaryota</taxon>
        <taxon>Fungi</taxon>
        <taxon>Dikarya</taxon>
        <taxon>Basidiomycota</taxon>
        <taxon>Agaricomycotina</taxon>
        <taxon>Agaricomycetes</taxon>
        <taxon>Agaricomycetidae</taxon>
        <taxon>Agaricales</taxon>
        <taxon>Marasmiineae</taxon>
        <taxon>Mycenaceae</taxon>
        <taxon>Mycena</taxon>
    </lineage>
</organism>
<dbReference type="PANTHER" id="PTHR31912:SF34">
    <property type="entry name" value="NOTOCHORD-RELATED PROTEIN"/>
    <property type="match status" value="1"/>
</dbReference>
<dbReference type="EMBL" id="JARIHO010000014">
    <property type="protein sequence ID" value="KAJ7350942.1"/>
    <property type="molecule type" value="Genomic_DNA"/>
</dbReference>
<protein>
    <submittedName>
        <fullName evidence="2">Uncharacterized protein</fullName>
    </submittedName>
</protein>
<comment type="caution">
    <text evidence="2">The sequence shown here is derived from an EMBL/GenBank/DDBJ whole genome shotgun (WGS) entry which is preliminary data.</text>
</comment>
<name>A0AAD7A7B6_9AGAR</name>
<dbReference type="Proteomes" id="UP001218218">
    <property type="component" value="Unassembled WGS sequence"/>
</dbReference>
<dbReference type="AlphaFoldDB" id="A0AAD7A7B6"/>
<keyword evidence="3" id="KW-1185">Reference proteome</keyword>
<feature type="compositionally biased region" description="Basic and acidic residues" evidence="1">
    <location>
        <begin position="956"/>
        <end position="972"/>
    </location>
</feature>
<evidence type="ECO:0000313" key="3">
    <source>
        <dbReference type="Proteomes" id="UP001218218"/>
    </source>
</evidence>
<gene>
    <name evidence="2" type="ORF">DFH08DRAFT_695928</name>
</gene>
<accession>A0AAD7A7B6</accession>
<sequence length="972" mass="110606">MKECGTPNVPSFYALRKMQKKLTQDVGLKPRHHTSSLNNQFYMNHPNDLIRLDFANPLVREHLHFYPEITKTVSESWQAAKHVSELHKDDLSPMWANWEGASHHHFYVKELAQCANAAYYVPLKWIVYQKKVHAEAYLVTRELSGIFTVEEHEIFRVPATDLRYNFLDLQQQGEITFSGTLSLNPYTPHPTRVAAQGKPVFVLRIMPWADDVSGNRSKQYNAHMNMYFANLGLPHRLLSQEYFVRFAATSPNASSLEQFDALAEDCKQNTWCPAYDCKLQQEILFRTGIHLLPADNPQQAETTSTAGSSATYWCREDDSGGTALHRETDEGYHALFSPGRPRTPQETVAKIQEQIKSACLGVASAVDLLQTESGVKDKIAVHWIKQLIERARIEQRARVYNRDTRDPRLNDSKIKGDKRDEIKQGIIKEIQEELYAWVIIQPPDRYEALDEQSREHPDLRPGDHFNVLLCLRSLDPHRDSPCEILHTILLGEDKYVWHETSKPWNNEQGALFAARLQASSIDGLNLPPLRSRYIVQYKKSLIGKHYKALQQLAIFQLDTTLCSPALFELWKANGVLGAMLWYPEIKDMDKYLADITVAVNNVLDRWAIVDPERITKKYKLHVLPHIPEAVRRFGPSILFATEIFECWNTVFRLCSVLSNHQAPSLDIAITLADMERLKHQVSGGWWKPDGSDWIRAGSEIRNFLIQNKQLQRRLGWAPSNIFKPGTVKLLSKVKRKTATWKTALGLSWNEDLAEPTNHGKEWNGCKYAVARSEDPCFPGSWVFCSDGGEVTAGRITTILVPEGTASDACAVVIMQQFAVSDTTDGRFDMPLLINMNKIVLVKPEHILFKFNAQHDCQYSGCRLVDARGPQQERSESLLTVKTVIHSDDSRFLLNMHALHNGHLIREILPAHLTELQPCFPDRRAKHFEFAAALRKVGPAKRAEANAKGQATKAKKKQEIADKAEGAKERGDQ</sequence>
<evidence type="ECO:0000256" key="1">
    <source>
        <dbReference type="SAM" id="MobiDB-lite"/>
    </source>
</evidence>
<dbReference type="PANTHER" id="PTHR31912">
    <property type="entry name" value="IP13529P"/>
    <property type="match status" value="1"/>
</dbReference>